<keyword evidence="3 5" id="KW-0687">Ribonucleoprotein</keyword>
<accession>A0A0G0SB45</accession>
<evidence type="ECO:0000256" key="2">
    <source>
        <dbReference type="ARBA" id="ARBA00022980"/>
    </source>
</evidence>
<evidence type="ECO:0000256" key="3">
    <source>
        <dbReference type="ARBA" id="ARBA00023274"/>
    </source>
</evidence>
<comment type="caution">
    <text evidence="9">The sequence shown here is derived from an EMBL/GenBank/DDBJ whole genome shotgun (WGS) entry which is preliminary data.</text>
</comment>
<dbReference type="InterPro" id="IPR020930">
    <property type="entry name" value="Ribosomal_uL5_bac-type"/>
</dbReference>
<dbReference type="InterPro" id="IPR022803">
    <property type="entry name" value="Ribosomal_uL5_dom_sf"/>
</dbReference>
<feature type="domain" description="Large ribosomal subunit protein uL5 C-terminal" evidence="8">
    <location>
        <begin position="85"/>
        <end position="177"/>
    </location>
</feature>
<keyword evidence="5" id="KW-0699">rRNA-binding</keyword>
<dbReference type="InterPro" id="IPR020929">
    <property type="entry name" value="Ribosomal_uL5_CS"/>
</dbReference>
<dbReference type="PIRSF" id="PIRSF002161">
    <property type="entry name" value="Ribosomal_L5"/>
    <property type="match status" value="1"/>
</dbReference>
<dbReference type="GO" id="GO:0006412">
    <property type="term" value="P:translation"/>
    <property type="evidence" value="ECO:0007669"/>
    <property type="project" value="UniProtKB-UniRule"/>
</dbReference>
<dbReference type="GO" id="GO:0000049">
    <property type="term" value="F:tRNA binding"/>
    <property type="evidence" value="ECO:0007669"/>
    <property type="project" value="UniProtKB-UniRule"/>
</dbReference>
<keyword evidence="5" id="KW-0694">RNA-binding</keyword>
<comment type="subunit">
    <text evidence="5">Part of the 50S ribosomal subunit; part of the 5S rRNA/L5/L18/L25 subcomplex. Contacts the 5S rRNA and the P site tRNA. Forms a bridge to the 30S subunit in the 70S ribosome.</text>
</comment>
<organism evidence="9 10">
    <name type="scientific">Candidatus Falkowbacteria bacterium GW2011_GWF2_39_8</name>
    <dbReference type="NCBI Taxonomy" id="1618642"/>
    <lineage>
        <taxon>Bacteria</taxon>
        <taxon>Candidatus Falkowiibacteriota</taxon>
    </lineage>
</organism>
<dbReference type="SUPFAM" id="SSF55282">
    <property type="entry name" value="RL5-like"/>
    <property type="match status" value="1"/>
</dbReference>
<dbReference type="NCBIfam" id="NF000585">
    <property type="entry name" value="PRK00010.1"/>
    <property type="match status" value="1"/>
</dbReference>
<dbReference type="GO" id="GO:0005840">
    <property type="term" value="C:ribosome"/>
    <property type="evidence" value="ECO:0007669"/>
    <property type="project" value="UniProtKB-KW"/>
</dbReference>
<dbReference type="InterPro" id="IPR031310">
    <property type="entry name" value="Ribosomal_uL5_N"/>
</dbReference>
<dbReference type="InterPro" id="IPR031309">
    <property type="entry name" value="Ribosomal_uL5_C"/>
</dbReference>
<name>A0A0G0SB45_9BACT</name>
<dbReference type="EMBL" id="LBXO01000046">
    <property type="protein sequence ID" value="KKR31960.1"/>
    <property type="molecule type" value="Genomic_DNA"/>
</dbReference>
<evidence type="ECO:0000256" key="1">
    <source>
        <dbReference type="ARBA" id="ARBA00008553"/>
    </source>
</evidence>
<dbReference type="AlphaFoldDB" id="A0A0G0SB45"/>
<dbReference type="GO" id="GO:1990904">
    <property type="term" value="C:ribonucleoprotein complex"/>
    <property type="evidence" value="ECO:0007669"/>
    <property type="project" value="UniProtKB-KW"/>
</dbReference>
<dbReference type="PROSITE" id="PS00358">
    <property type="entry name" value="RIBOSOMAL_L5"/>
    <property type="match status" value="1"/>
</dbReference>
<dbReference type="PANTHER" id="PTHR11994">
    <property type="entry name" value="60S RIBOSOMAL PROTEIN L11-RELATED"/>
    <property type="match status" value="1"/>
</dbReference>
<dbReference type="Gene3D" id="3.30.1440.10">
    <property type="match status" value="1"/>
</dbReference>
<dbReference type="Pfam" id="PF00281">
    <property type="entry name" value="Ribosomal_L5"/>
    <property type="match status" value="1"/>
</dbReference>
<evidence type="ECO:0000259" key="7">
    <source>
        <dbReference type="Pfam" id="PF00281"/>
    </source>
</evidence>
<dbReference type="Pfam" id="PF00673">
    <property type="entry name" value="Ribosomal_L5_C"/>
    <property type="match status" value="1"/>
</dbReference>
<dbReference type="GO" id="GO:0019843">
    <property type="term" value="F:rRNA binding"/>
    <property type="evidence" value="ECO:0007669"/>
    <property type="project" value="UniProtKB-UniRule"/>
</dbReference>
<evidence type="ECO:0000256" key="4">
    <source>
        <dbReference type="ARBA" id="ARBA00035245"/>
    </source>
</evidence>
<evidence type="ECO:0000259" key="8">
    <source>
        <dbReference type="Pfam" id="PF00673"/>
    </source>
</evidence>
<evidence type="ECO:0000313" key="10">
    <source>
        <dbReference type="Proteomes" id="UP000034137"/>
    </source>
</evidence>
<evidence type="ECO:0000256" key="6">
    <source>
        <dbReference type="RuleBase" id="RU003930"/>
    </source>
</evidence>
<gene>
    <name evidence="5" type="primary">rplE</name>
    <name evidence="9" type="ORF">UT64_C0046G0008</name>
</gene>
<comment type="function">
    <text evidence="5">This is 1 of the proteins that bind and probably mediate the attachment of the 5S RNA into the large ribosomal subunit, where it forms part of the central protuberance. In the 70S ribosome it contacts protein S13 of the 30S subunit (bridge B1b), connecting the 2 subunits; this bridge is implicated in subunit movement. Contacts the P site tRNA; the 5S rRNA and some of its associated proteins might help stabilize positioning of ribosome-bound tRNAs.</text>
</comment>
<sequence>MMRLQEKYKKEVLPALEKKFNFTNVLETPKITKLVINVGVGRQSKEQAFIESVEKNLMKISGQKPVKTKAKKSISSFKVREGMIIGVKVTLRGQRMYDFIEKLINVSFPRIRDFRGISDKIIDNKGNMTIGFKEHTAFPEIKVDEMDNVHGMELCISTTATNKEQGLELFKMLGFPFKKE</sequence>
<dbReference type="Proteomes" id="UP000034137">
    <property type="component" value="Unassembled WGS sequence"/>
</dbReference>
<dbReference type="FunFam" id="3.30.1440.10:FF:000001">
    <property type="entry name" value="50S ribosomal protein L5"/>
    <property type="match status" value="1"/>
</dbReference>
<proteinExistence type="inferred from homology"/>
<dbReference type="GO" id="GO:0003735">
    <property type="term" value="F:structural constituent of ribosome"/>
    <property type="evidence" value="ECO:0007669"/>
    <property type="project" value="InterPro"/>
</dbReference>
<feature type="domain" description="Large ribosomal subunit protein uL5 N-terminal" evidence="7">
    <location>
        <begin position="24"/>
        <end position="80"/>
    </location>
</feature>
<dbReference type="HAMAP" id="MF_01333_B">
    <property type="entry name" value="Ribosomal_uL5_B"/>
    <property type="match status" value="1"/>
</dbReference>
<keyword evidence="2 5" id="KW-0689">Ribosomal protein</keyword>
<reference evidence="9 10" key="1">
    <citation type="journal article" date="2015" name="Nature">
        <title>rRNA introns, odd ribosomes, and small enigmatic genomes across a large radiation of phyla.</title>
        <authorList>
            <person name="Brown C.T."/>
            <person name="Hug L.A."/>
            <person name="Thomas B.C."/>
            <person name="Sharon I."/>
            <person name="Castelle C.J."/>
            <person name="Singh A."/>
            <person name="Wilkins M.J."/>
            <person name="Williams K.H."/>
            <person name="Banfield J.F."/>
        </authorList>
    </citation>
    <scope>NUCLEOTIDE SEQUENCE [LARGE SCALE GENOMIC DNA]</scope>
</reference>
<dbReference type="InterPro" id="IPR002132">
    <property type="entry name" value="Ribosomal_uL5"/>
</dbReference>
<evidence type="ECO:0000256" key="5">
    <source>
        <dbReference type="HAMAP-Rule" id="MF_01333"/>
    </source>
</evidence>
<dbReference type="PATRIC" id="fig|1618642.3.peg.802"/>
<protein>
    <recommendedName>
        <fullName evidence="4 5">Large ribosomal subunit protein uL5</fullName>
    </recommendedName>
</protein>
<comment type="similarity">
    <text evidence="1 5 6">Belongs to the universal ribosomal protein uL5 family.</text>
</comment>
<evidence type="ECO:0000313" key="9">
    <source>
        <dbReference type="EMBL" id="KKR31960.1"/>
    </source>
</evidence>
<keyword evidence="5" id="KW-0820">tRNA-binding</keyword>